<accession>A0A8D9A1X5</accession>
<dbReference type="EMBL" id="HBUF01544217">
    <property type="protein sequence ID" value="CAG6756217.1"/>
    <property type="molecule type" value="Transcribed_RNA"/>
</dbReference>
<dbReference type="AlphaFoldDB" id="A0A8D9A1X5"/>
<evidence type="ECO:0000313" key="2">
    <source>
        <dbReference type="EMBL" id="CAG6756217.1"/>
    </source>
</evidence>
<proteinExistence type="predicted"/>
<evidence type="ECO:0008006" key="3">
    <source>
        <dbReference type="Google" id="ProtNLM"/>
    </source>
</evidence>
<evidence type="ECO:0000256" key="1">
    <source>
        <dbReference type="SAM" id="SignalP"/>
    </source>
</evidence>
<organism evidence="2">
    <name type="scientific">Cacopsylla melanoneura</name>
    <dbReference type="NCBI Taxonomy" id="428564"/>
    <lineage>
        <taxon>Eukaryota</taxon>
        <taxon>Metazoa</taxon>
        <taxon>Ecdysozoa</taxon>
        <taxon>Arthropoda</taxon>
        <taxon>Hexapoda</taxon>
        <taxon>Insecta</taxon>
        <taxon>Pterygota</taxon>
        <taxon>Neoptera</taxon>
        <taxon>Paraneoptera</taxon>
        <taxon>Hemiptera</taxon>
        <taxon>Sternorrhyncha</taxon>
        <taxon>Psylloidea</taxon>
        <taxon>Psyllidae</taxon>
        <taxon>Psyllinae</taxon>
        <taxon>Cacopsylla</taxon>
    </lineage>
</organism>
<feature type="signal peptide" evidence="1">
    <location>
        <begin position="1"/>
        <end position="17"/>
    </location>
</feature>
<protein>
    <recommendedName>
        <fullName evidence="3">Secreted protein</fullName>
    </recommendedName>
</protein>
<sequence>MMPRLLSLPAVRPLVRGLFLSPLISCATSCQNVDVVPRCCLFPHGYVLFPRVTRCTSFSSKGSTIFTPAHSNSHAHCVMSQIIKYTALSSRMHKTLSLLFLALDG</sequence>
<name>A0A8D9A1X5_9HEMI</name>
<reference evidence="2" key="1">
    <citation type="submission" date="2021-05" db="EMBL/GenBank/DDBJ databases">
        <authorList>
            <person name="Alioto T."/>
            <person name="Alioto T."/>
            <person name="Gomez Garrido J."/>
        </authorList>
    </citation>
    <scope>NUCLEOTIDE SEQUENCE</scope>
</reference>
<keyword evidence="1" id="KW-0732">Signal</keyword>
<feature type="chain" id="PRO_5034110192" description="Secreted protein" evidence="1">
    <location>
        <begin position="18"/>
        <end position="105"/>
    </location>
</feature>